<sequence length="176" mass="20069">MNWLTTLSGLLLALLALFHQTINLAYQLESFEKVRIDCLEDIVRQQQCVICKESLDHFEGVEEGIDRGQLMIIRLSCSHLYHEDCIFQWLAQSQLCPLCRHSMPVVEQATRVVEQAMPVVEHAILVLEQAMPVVEQAAKPSKPSWWHLHWPMLLTASAGGILTAMLVCKLLKQRQV</sequence>
<keyword evidence="4" id="KW-0479">Metal-binding</keyword>
<feature type="transmembrane region" description="Helical" evidence="9">
    <location>
        <begin position="148"/>
        <end position="171"/>
    </location>
</feature>
<evidence type="ECO:0000256" key="5">
    <source>
        <dbReference type="ARBA" id="ARBA00022771"/>
    </source>
</evidence>
<name>A0A2P6P530_ROSCH</name>
<evidence type="ECO:0000256" key="1">
    <source>
        <dbReference type="ARBA" id="ARBA00000900"/>
    </source>
</evidence>
<evidence type="ECO:0000256" key="2">
    <source>
        <dbReference type="ARBA" id="ARBA00004906"/>
    </source>
</evidence>
<dbReference type="EMBL" id="PDCK01000045">
    <property type="protein sequence ID" value="PRQ17002.1"/>
    <property type="molecule type" value="Genomic_DNA"/>
</dbReference>
<feature type="domain" description="RING-type" evidence="11">
    <location>
        <begin position="48"/>
        <end position="100"/>
    </location>
</feature>
<evidence type="ECO:0000256" key="7">
    <source>
        <dbReference type="ARBA" id="ARBA00022833"/>
    </source>
</evidence>
<dbReference type="PANTHER" id="PTHR15710">
    <property type="entry name" value="E3 UBIQUITIN-PROTEIN LIGASE PRAJA"/>
    <property type="match status" value="1"/>
</dbReference>
<dbReference type="Gramene" id="PRQ17002">
    <property type="protein sequence ID" value="PRQ17002"/>
    <property type="gene ID" value="RchiOBHm_Chr7g0190371"/>
</dbReference>
<dbReference type="PANTHER" id="PTHR15710:SF229">
    <property type="entry name" value="E3 UBIQUITIN-PROTEIN LIGASE RNF181-LIKE"/>
    <property type="match status" value="1"/>
</dbReference>
<evidence type="ECO:0000313" key="13">
    <source>
        <dbReference type="Proteomes" id="UP000238479"/>
    </source>
</evidence>
<keyword evidence="9" id="KW-1133">Transmembrane helix</keyword>
<dbReference type="GO" id="GO:0008270">
    <property type="term" value="F:zinc ion binding"/>
    <property type="evidence" value="ECO:0007669"/>
    <property type="project" value="UniProtKB-KW"/>
</dbReference>
<protein>
    <recommendedName>
        <fullName evidence="3">RING-type E3 ubiquitin transferase</fullName>
        <ecNumber evidence="3">2.3.2.27</ecNumber>
    </recommendedName>
</protein>
<dbReference type="InterPro" id="IPR001841">
    <property type="entry name" value="Znf_RING"/>
</dbReference>
<feature type="signal peptide" evidence="10">
    <location>
        <begin position="1"/>
        <end position="25"/>
    </location>
</feature>
<dbReference type="InterPro" id="IPR013083">
    <property type="entry name" value="Znf_RING/FYVE/PHD"/>
</dbReference>
<keyword evidence="7" id="KW-0862">Zinc</keyword>
<dbReference type="GO" id="GO:0061630">
    <property type="term" value="F:ubiquitin protein ligase activity"/>
    <property type="evidence" value="ECO:0007669"/>
    <property type="project" value="UniProtKB-EC"/>
</dbReference>
<evidence type="ECO:0000256" key="3">
    <source>
        <dbReference type="ARBA" id="ARBA00012483"/>
    </source>
</evidence>
<dbReference type="Pfam" id="PF12678">
    <property type="entry name" value="zf-rbx1"/>
    <property type="match status" value="1"/>
</dbReference>
<evidence type="ECO:0000259" key="11">
    <source>
        <dbReference type="PROSITE" id="PS50089"/>
    </source>
</evidence>
<proteinExistence type="predicted"/>
<feature type="chain" id="PRO_5015129122" description="RING-type E3 ubiquitin transferase" evidence="10">
    <location>
        <begin position="26"/>
        <end position="176"/>
    </location>
</feature>
<dbReference type="Proteomes" id="UP000238479">
    <property type="component" value="Chromosome 7"/>
</dbReference>
<dbReference type="PROSITE" id="PS50089">
    <property type="entry name" value="ZF_RING_2"/>
    <property type="match status" value="1"/>
</dbReference>
<keyword evidence="6" id="KW-0833">Ubl conjugation pathway</keyword>
<keyword evidence="10" id="KW-0732">Signal</keyword>
<gene>
    <name evidence="12" type="ORF">RchiOBHm_Chr7g0190371</name>
</gene>
<evidence type="ECO:0000256" key="10">
    <source>
        <dbReference type="SAM" id="SignalP"/>
    </source>
</evidence>
<dbReference type="InterPro" id="IPR024766">
    <property type="entry name" value="Znf_RING_H2"/>
</dbReference>
<evidence type="ECO:0000256" key="8">
    <source>
        <dbReference type="PROSITE-ProRule" id="PRU00175"/>
    </source>
</evidence>
<evidence type="ECO:0000256" key="9">
    <source>
        <dbReference type="SAM" id="Phobius"/>
    </source>
</evidence>
<keyword evidence="9" id="KW-0812">Transmembrane</keyword>
<keyword evidence="13" id="KW-1185">Reference proteome</keyword>
<organism evidence="12 13">
    <name type="scientific">Rosa chinensis</name>
    <name type="common">China rose</name>
    <dbReference type="NCBI Taxonomy" id="74649"/>
    <lineage>
        <taxon>Eukaryota</taxon>
        <taxon>Viridiplantae</taxon>
        <taxon>Streptophyta</taxon>
        <taxon>Embryophyta</taxon>
        <taxon>Tracheophyta</taxon>
        <taxon>Spermatophyta</taxon>
        <taxon>Magnoliopsida</taxon>
        <taxon>eudicotyledons</taxon>
        <taxon>Gunneridae</taxon>
        <taxon>Pentapetalae</taxon>
        <taxon>rosids</taxon>
        <taxon>fabids</taxon>
        <taxon>Rosales</taxon>
        <taxon>Rosaceae</taxon>
        <taxon>Rosoideae</taxon>
        <taxon>Rosoideae incertae sedis</taxon>
        <taxon>Rosa</taxon>
    </lineage>
</organism>
<comment type="catalytic activity">
    <reaction evidence="1">
        <text>S-ubiquitinyl-[E2 ubiquitin-conjugating enzyme]-L-cysteine + [acceptor protein]-L-lysine = [E2 ubiquitin-conjugating enzyme]-L-cysteine + N(6)-ubiquitinyl-[acceptor protein]-L-lysine.</text>
        <dbReference type="EC" id="2.3.2.27"/>
    </reaction>
</comment>
<comment type="caution">
    <text evidence="12">The sequence shown here is derived from an EMBL/GenBank/DDBJ whole genome shotgun (WGS) entry which is preliminary data.</text>
</comment>
<dbReference type="SMART" id="SM00184">
    <property type="entry name" value="RING"/>
    <property type="match status" value="1"/>
</dbReference>
<evidence type="ECO:0000256" key="4">
    <source>
        <dbReference type="ARBA" id="ARBA00022723"/>
    </source>
</evidence>
<dbReference type="GO" id="GO:0005737">
    <property type="term" value="C:cytoplasm"/>
    <property type="evidence" value="ECO:0007669"/>
    <property type="project" value="TreeGrafter"/>
</dbReference>
<comment type="pathway">
    <text evidence="2">Protein modification; protein ubiquitination.</text>
</comment>
<accession>A0A2P6P530</accession>
<dbReference type="EC" id="2.3.2.27" evidence="3"/>
<dbReference type="GO" id="GO:0016567">
    <property type="term" value="P:protein ubiquitination"/>
    <property type="evidence" value="ECO:0007669"/>
    <property type="project" value="TreeGrafter"/>
</dbReference>
<reference evidence="12 13" key="1">
    <citation type="journal article" date="2018" name="Nat. Genet.">
        <title>The Rosa genome provides new insights in the design of modern roses.</title>
        <authorList>
            <person name="Bendahmane M."/>
        </authorList>
    </citation>
    <scope>NUCLEOTIDE SEQUENCE [LARGE SCALE GENOMIC DNA]</scope>
    <source>
        <strain evidence="13">cv. Old Blush</strain>
    </source>
</reference>
<dbReference type="Gene3D" id="3.30.40.10">
    <property type="entry name" value="Zinc/RING finger domain, C3HC4 (zinc finger)"/>
    <property type="match status" value="1"/>
</dbReference>
<dbReference type="AlphaFoldDB" id="A0A2P6P530"/>
<evidence type="ECO:0000256" key="6">
    <source>
        <dbReference type="ARBA" id="ARBA00022786"/>
    </source>
</evidence>
<keyword evidence="5 8" id="KW-0863">Zinc-finger</keyword>
<evidence type="ECO:0000313" key="12">
    <source>
        <dbReference type="EMBL" id="PRQ17002.1"/>
    </source>
</evidence>
<keyword evidence="9" id="KW-0472">Membrane</keyword>
<dbReference type="SUPFAM" id="SSF57850">
    <property type="entry name" value="RING/U-box"/>
    <property type="match status" value="1"/>
</dbReference>